<evidence type="ECO:0000256" key="2">
    <source>
        <dbReference type="SAM" id="MobiDB-lite"/>
    </source>
</evidence>
<evidence type="ECO:0000259" key="3">
    <source>
        <dbReference type="Pfam" id="PF25523"/>
    </source>
</evidence>
<feature type="region of interest" description="Disordered" evidence="2">
    <location>
        <begin position="1020"/>
        <end position="1053"/>
    </location>
</feature>
<organism evidence="4 5">
    <name type="scientific">Geotrypetes seraphini</name>
    <name type="common">Gaboon caecilian</name>
    <name type="synonym">Caecilia seraphini</name>
    <dbReference type="NCBI Taxonomy" id="260995"/>
    <lineage>
        <taxon>Eukaryota</taxon>
        <taxon>Metazoa</taxon>
        <taxon>Chordata</taxon>
        <taxon>Craniata</taxon>
        <taxon>Vertebrata</taxon>
        <taxon>Euteleostomi</taxon>
        <taxon>Amphibia</taxon>
        <taxon>Gymnophiona</taxon>
        <taxon>Geotrypetes</taxon>
    </lineage>
</organism>
<evidence type="ECO:0000256" key="1">
    <source>
        <dbReference type="SAM" id="Coils"/>
    </source>
</evidence>
<dbReference type="InParanoid" id="A0A6P8SAT5"/>
<dbReference type="RefSeq" id="XP_033815404.1">
    <property type="nucleotide sequence ID" value="XM_033959513.1"/>
</dbReference>
<name>A0A6P8SAT5_GEOSA</name>
<dbReference type="PANTHER" id="PTHR36866:SF1">
    <property type="entry name" value="GENE 1043-RELATED"/>
    <property type="match status" value="1"/>
</dbReference>
<feature type="coiled-coil region" evidence="1">
    <location>
        <begin position="293"/>
        <end position="355"/>
    </location>
</feature>
<evidence type="ECO:0000313" key="4">
    <source>
        <dbReference type="Proteomes" id="UP000515159"/>
    </source>
</evidence>
<dbReference type="InterPro" id="IPR013783">
    <property type="entry name" value="Ig-like_fold"/>
</dbReference>
<reference evidence="5" key="1">
    <citation type="submission" date="2025-08" db="UniProtKB">
        <authorList>
            <consortium name="RefSeq"/>
        </authorList>
    </citation>
    <scope>IDENTIFICATION</scope>
</reference>
<feature type="region of interest" description="Disordered" evidence="2">
    <location>
        <begin position="227"/>
        <end position="264"/>
    </location>
</feature>
<gene>
    <name evidence="5" type="primary">C1H4orf50</name>
</gene>
<dbReference type="InterPro" id="IPR057884">
    <property type="entry name" value="FN3_RIM-BP1/2/3"/>
</dbReference>
<dbReference type="SUPFAM" id="SSF49265">
    <property type="entry name" value="Fibronectin type III"/>
    <property type="match status" value="1"/>
</dbReference>
<feature type="coiled-coil region" evidence="1">
    <location>
        <begin position="1596"/>
        <end position="1623"/>
    </location>
</feature>
<dbReference type="InterPro" id="IPR036116">
    <property type="entry name" value="FN3_sf"/>
</dbReference>
<dbReference type="GeneID" id="117367173"/>
<evidence type="ECO:0000313" key="5">
    <source>
        <dbReference type="RefSeq" id="XP_033815404.1"/>
    </source>
</evidence>
<dbReference type="PANTHER" id="PTHR36866">
    <property type="entry name" value="CHROMOSOME 4 OPEN READING FRAME 50"/>
    <property type="match status" value="1"/>
</dbReference>
<feature type="coiled-coil region" evidence="1">
    <location>
        <begin position="808"/>
        <end position="867"/>
    </location>
</feature>
<feature type="region of interest" description="Disordered" evidence="2">
    <location>
        <begin position="364"/>
        <end position="383"/>
    </location>
</feature>
<dbReference type="CTD" id="104325110"/>
<accession>A0A6P8SAT5</accession>
<feature type="compositionally biased region" description="Basic and acidic residues" evidence="2">
    <location>
        <begin position="1031"/>
        <end position="1051"/>
    </location>
</feature>
<feature type="coiled-coil region" evidence="1">
    <location>
        <begin position="428"/>
        <end position="455"/>
    </location>
</feature>
<keyword evidence="1" id="KW-0175">Coiled coil</keyword>
<proteinExistence type="predicted"/>
<dbReference type="Proteomes" id="UP000515159">
    <property type="component" value="Chromosome 1"/>
</dbReference>
<dbReference type="KEGG" id="gsh:117367173"/>
<dbReference type="Gene3D" id="2.60.40.10">
    <property type="entry name" value="Immunoglobulins"/>
    <property type="match status" value="1"/>
</dbReference>
<feature type="domain" description="RIMS-binding protein 1/2/3 Fn3" evidence="3">
    <location>
        <begin position="1751"/>
        <end position="1844"/>
    </location>
</feature>
<protein>
    <submittedName>
        <fullName evidence="5">Uncharacterized protein C4orf50 homolog</fullName>
    </submittedName>
</protein>
<feature type="coiled-coil region" evidence="1">
    <location>
        <begin position="1359"/>
        <end position="1421"/>
    </location>
</feature>
<feature type="coiled-coil region" evidence="1">
    <location>
        <begin position="1504"/>
        <end position="1559"/>
    </location>
</feature>
<sequence length="1897" mass="215335">MDSSVEGRKEFSCSVKGPGNEGLDFLNVNVQIDTSWIFQETEDTSNERRLAAKVKSADLETLKCRIKVLEQSEQTLRESVKNYMESDPVLRNRVKELELSEKKLLEVVDQLNADLHLHENANARIKGRLQDMQAEIQDQIREKEKSERGHKEKLRRLQDHLKVKEGEIKSQSEYFEHYKEKRRQQMTALREHEHCLQNQVLNLEKEVLDLSVTKVLLMTELQQAKERGYRKYQSPELKTSPKALQNSTDFDDEEGRDKTFTDIGHHDPERHIQMLQQDFKMLLEREEASSVEKNKLMSQLQQSEEKEDFLNKKLEELRCHIYELKLSESSLQEKVEELEEEKKKLKTKLEGKPDEDACNKTLVGAEDSGKHSPVNVQQVESGKQLAVEDEESGKCKTGENEHFVSVFEEAGIEAEDIEKTNEGLFKDLQSLLQSVKALQHQAQVTERQSLQMEKERDTIKQQYEHVVREFEDLQLGFDKTCCDYVNRVLELQRSTTDYSQIGEFFDHLSEAMQEPVKSKQLSRLCSAISVFMKLHDTQTKYKDLQIFLSHLILKLQNSSLVSEDELLNLKWEAAWDPCRNKASQTTSFTEKCAKDHFTLAEKASGNGSCYRSNVTALQRDIHRLTFKCNPSAIAGFTEKMSAVANEQVIFGTQRSDGKKEFTCQLGCATNHSEIEEFPLSSLQMLNTEGKIKDAKANNSSFFPQRTSNLIPVSVLTSMNQPHLYLLKLEKNKTPSVGSEFTPLIDKSLSINQKNVSSKPKACISKNTCQQLKGVSSDKDMKALHEIIYSLEIETVKLQVKKYQLEKYLVTKEKELQQSSEDKKILQEELQEAKHQILILVQNSQTVVNDEQKMLQSKENNLLNQENDVLLVTIGQNRANEFEKQIVEFQPLKESAQSCQEKSGLEDKKQCPREVSSLRKGQDSHLTISTILHTNQECVQKIPDKGEEKLTGPSNLKDLMSCGKSYDIKGTKNSLQCEGNERNTWCQGMVGMQENEHNSVLIIGKEPGTLNQKPLELEKTGCKNAQSSQEKSGLEDKKQCPEEVSSLRKGQDSHLTISTTVHTNQECVQKIPDKGEEKLTDPSNLKDLMSYGKSYDIKGTKNSLQCERNERNTWCQGIVGMQENEHNSVLMIGKEPGTLNQKPLELEKTGCKNAEPILEPKNDTCSENSSLGEEEYRQKTTVLKQEDDNHLRQTYFQEEKWQSCSEALDVLHRKSNNSSQKMSILEKQNNIFSLKVDAREKENKGLFQEVNDLETEGEKCSQNVLASDEIKVDSAQTLLPVDETCVECYQQNAFDVAGKKIHCPSKILITEQANNVFFNKCYDLVEKAESTGKVSMLPESTKLCMEITIPEDEITDSQLVSDLNEERDRYLKQIYELLQEKDAYLKNICALKDEKDGYCQTIAELEKEKECFLRNVSDLSAERNKHITKITELQQCNKKSGTVISKLKKGNNSLKNKFHRFRVETSERLKTSDEITQNAISENCELREVISDLESSYEGLIQDTVSGLEDMMQSLKRENETLLHKIYEMEADSTLLVNQVELFRKEKEQLLETIKKLDDRNATDEKGVQFKGTEDTAQKRKECTEFNKVLQQQVLTLKSQLKDQDDLQKQLRDIQTEVAALRAQLTDKISSCTHLGSDRRHVCSLSTISCPAILLGPSDKAEPSGPSRMDQVPEFDDTCQGQIGNQLAGAPPQGRGVTDTFKKGTWFSGEQTDGSASATSAESHLSKLSVSRKKPKSTAMETMRATKTKPELPAAVHSVHIIKSVGKRSLMIGWDRPMLDELGCSNGVFIKGYRIFINGQFHKSIMSSACTKTVLENLDLSAPFQISVQTIGISGLDSEKVHVQFCNHFPNKESLSTQNAYPEEIQTSIYEVTATVYLSRHVLSGRDGATSSSNCGSG</sequence>
<feature type="compositionally biased region" description="Basic and acidic residues" evidence="2">
    <location>
        <begin position="255"/>
        <end position="264"/>
    </location>
</feature>
<dbReference type="Pfam" id="PF25523">
    <property type="entry name" value="Ig_RIMBP2"/>
    <property type="match status" value="1"/>
</dbReference>
<dbReference type="OrthoDB" id="4158657at2759"/>
<feature type="compositionally biased region" description="Polar residues" evidence="2">
    <location>
        <begin position="1707"/>
        <end position="1728"/>
    </location>
</feature>
<feature type="coiled-coil region" evidence="1">
    <location>
        <begin position="59"/>
        <end position="149"/>
    </location>
</feature>
<feature type="region of interest" description="Disordered" evidence="2">
    <location>
        <begin position="1656"/>
        <end position="1738"/>
    </location>
</feature>
<keyword evidence="4" id="KW-1185">Reference proteome</keyword>